<accession>A0A9J8DA11</accession>
<dbReference type="Pfam" id="PF13358">
    <property type="entry name" value="DDE_3"/>
    <property type="match status" value="1"/>
</dbReference>
<protein>
    <recommendedName>
        <fullName evidence="3">Tc1-like transposase DDE domain-containing protein</fullName>
    </recommendedName>
</protein>
<dbReference type="AlphaFoldDB" id="A0A9J8DA11"/>
<proteinExistence type="predicted"/>
<organism evidence="4 5">
    <name type="scientific">Cyprinus carpio carpio</name>
    <dbReference type="NCBI Taxonomy" id="630221"/>
    <lineage>
        <taxon>Eukaryota</taxon>
        <taxon>Metazoa</taxon>
        <taxon>Chordata</taxon>
        <taxon>Craniata</taxon>
        <taxon>Vertebrata</taxon>
        <taxon>Euteleostomi</taxon>
        <taxon>Actinopterygii</taxon>
        <taxon>Neopterygii</taxon>
        <taxon>Teleostei</taxon>
        <taxon>Ostariophysi</taxon>
        <taxon>Cypriniformes</taxon>
        <taxon>Cyprinidae</taxon>
        <taxon>Cyprininae</taxon>
        <taxon>Cyprinus</taxon>
    </lineage>
</organism>
<dbReference type="Ensembl" id="ENSCCRT00000164696.1">
    <property type="protein sequence ID" value="ENSCCRP00000174140.1"/>
    <property type="gene ID" value="ENSCCRG00000067320.1"/>
</dbReference>
<dbReference type="InterPro" id="IPR036397">
    <property type="entry name" value="RNaseH_sf"/>
</dbReference>
<reference evidence="4" key="2">
    <citation type="submission" date="2025-09" db="UniProtKB">
        <authorList>
            <consortium name="Ensembl"/>
        </authorList>
    </citation>
    <scope>IDENTIFICATION</scope>
</reference>
<feature type="signal peptide" evidence="2">
    <location>
        <begin position="1"/>
        <end position="24"/>
    </location>
</feature>
<dbReference type="GeneTree" id="ENSGT01150000286933"/>
<evidence type="ECO:0000313" key="4">
    <source>
        <dbReference type="Ensembl" id="ENSCCRP00000174140.1"/>
    </source>
</evidence>
<keyword evidence="2" id="KW-0732">Signal</keyword>
<feature type="chain" id="PRO_5039920888" description="Tc1-like transposase DDE domain-containing protein" evidence="2">
    <location>
        <begin position="25"/>
        <end position="430"/>
    </location>
</feature>
<feature type="domain" description="Tc1-like transposase DDE" evidence="3">
    <location>
        <begin position="349"/>
        <end position="391"/>
    </location>
</feature>
<name>A0A9J8DA11_CYPCA</name>
<evidence type="ECO:0000313" key="5">
    <source>
        <dbReference type="Proteomes" id="UP001108240"/>
    </source>
</evidence>
<keyword evidence="5" id="KW-1185">Reference proteome</keyword>
<evidence type="ECO:0000256" key="1">
    <source>
        <dbReference type="SAM" id="MobiDB-lite"/>
    </source>
</evidence>
<reference evidence="4" key="1">
    <citation type="submission" date="2025-08" db="UniProtKB">
        <authorList>
            <consortium name="Ensembl"/>
        </authorList>
    </citation>
    <scope>IDENTIFICATION</scope>
</reference>
<dbReference type="InterPro" id="IPR038717">
    <property type="entry name" value="Tc1-like_DDE_dom"/>
</dbReference>
<dbReference type="Proteomes" id="UP001108240">
    <property type="component" value="Unplaced"/>
</dbReference>
<feature type="region of interest" description="Disordered" evidence="1">
    <location>
        <begin position="136"/>
        <end position="161"/>
    </location>
</feature>
<dbReference type="Gene3D" id="3.30.420.10">
    <property type="entry name" value="Ribonuclease H-like superfamily/Ribonuclease H"/>
    <property type="match status" value="1"/>
</dbReference>
<dbReference type="GO" id="GO:0003676">
    <property type="term" value="F:nucleic acid binding"/>
    <property type="evidence" value="ECO:0007669"/>
    <property type="project" value="InterPro"/>
</dbReference>
<evidence type="ECO:0000256" key="2">
    <source>
        <dbReference type="SAM" id="SignalP"/>
    </source>
</evidence>
<feature type="region of interest" description="Disordered" evidence="1">
    <location>
        <begin position="199"/>
        <end position="222"/>
    </location>
</feature>
<sequence length="430" mass="46456">MFAGSRLLLPVIMEFLLCYTGAETREEGGTRCRRSLAAGVNPRCHGARRSSLAPWTLEAVGWSELPGTDELAAGRPRCGGAAAVREGAEESAPFARGPEPAAIPCNEEEQGTGDSCRLPKTGGAVAVHRAAEECRAVHRGPSSATARHHGGGHTAGGGPSGSVSGNRNFFFSPLSPLSSPVAPHPSISFSLASSVCPTPRFPQVTVSGPPRREGGSRAQSRGYPPACEGRWGYVMSGAGPRAVGTERGRWSDWEMSDTCSTHRSRVPRRRSGGYKRGATTVKDERGPGLGFILWFGFCLCAAVAREGLSRYFMFIWLLKFYLTVGRFPPPSSRDHGVFIVTVCVCVINKDHGIPVLNWPANSPDLNPIENLWVIVKRKMRYARPKNAEELKATIRATWALITPEQCHRLIDSMPRRIAAVIQAKGAPTKY</sequence>
<evidence type="ECO:0000259" key="3">
    <source>
        <dbReference type="Pfam" id="PF13358"/>
    </source>
</evidence>